<name>A0A2N6NYL4_BEABA</name>
<comment type="similarity">
    <text evidence="1">Belongs to the short-chain dehydrogenases/reductases (SDR) family.</text>
</comment>
<dbReference type="Proteomes" id="UP000235728">
    <property type="component" value="Unassembled WGS sequence"/>
</dbReference>
<proteinExistence type="inferred from homology"/>
<dbReference type="InterPro" id="IPR002347">
    <property type="entry name" value="SDR_fam"/>
</dbReference>
<protein>
    <submittedName>
        <fullName evidence="3">WW domain-containing oxidoreductase</fullName>
    </submittedName>
</protein>
<evidence type="ECO:0000256" key="2">
    <source>
        <dbReference type="ARBA" id="ARBA00023002"/>
    </source>
</evidence>
<sequence>MASAAKTIIATGGFEALKQLLQAPQPYRVVLGARNPSGMQLSLRDVTFESANKVEVLPLDLADLKGTRTFAEATLDAIGDAKIDYLFLNAGITKPAVVNPRGYRWCESAVVNHVAQFYLVHLLREKLVASKSRIVFVSSGAVRSVPDPDAAEEILKSGSGAADLRLYRMTKFVQLLGAHWWRRELTGVCNVVAVSPGLVPETGLARDSAIELPAGSPDARTVPQGAQSLLAALTRSDFPQDPDRIFLTSWGEWWEKSVIEKTLDRQLQDKWSFSKEDIEKEAGISA</sequence>
<organism evidence="3 4">
    <name type="scientific">Beauveria bassiana</name>
    <name type="common">White muscardine disease fungus</name>
    <name type="synonym">Tritirachium shiotae</name>
    <dbReference type="NCBI Taxonomy" id="176275"/>
    <lineage>
        <taxon>Eukaryota</taxon>
        <taxon>Fungi</taxon>
        <taxon>Dikarya</taxon>
        <taxon>Ascomycota</taxon>
        <taxon>Pezizomycotina</taxon>
        <taxon>Sordariomycetes</taxon>
        <taxon>Hypocreomycetidae</taxon>
        <taxon>Hypocreales</taxon>
        <taxon>Cordycipitaceae</taxon>
        <taxon>Beauveria</taxon>
    </lineage>
</organism>
<dbReference type="PANTHER" id="PTHR24320">
    <property type="entry name" value="RETINOL DEHYDROGENASE"/>
    <property type="match status" value="1"/>
</dbReference>
<evidence type="ECO:0000313" key="3">
    <source>
        <dbReference type="EMBL" id="PMB72350.1"/>
    </source>
</evidence>
<dbReference type="AlphaFoldDB" id="A0A2N6NYL4"/>
<keyword evidence="2" id="KW-0560">Oxidoreductase</keyword>
<gene>
    <name evidence="3" type="primary">WWOX_2</name>
    <name evidence="3" type="ORF">BM221_002453</name>
</gene>
<comment type="caution">
    <text evidence="3">The sequence shown here is derived from an EMBL/GenBank/DDBJ whole genome shotgun (WGS) entry which is preliminary data.</text>
</comment>
<dbReference type="Gene3D" id="3.40.50.720">
    <property type="entry name" value="NAD(P)-binding Rossmann-like Domain"/>
    <property type="match status" value="1"/>
</dbReference>
<evidence type="ECO:0000256" key="1">
    <source>
        <dbReference type="ARBA" id="ARBA00006484"/>
    </source>
</evidence>
<dbReference type="GO" id="GO:0016491">
    <property type="term" value="F:oxidoreductase activity"/>
    <property type="evidence" value="ECO:0007669"/>
    <property type="project" value="UniProtKB-KW"/>
</dbReference>
<dbReference type="PANTHER" id="PTHR24320:SF148">
    <property type="entry name" value="NAD(P)-BINDING ROSSMANN-FOLD SUPERFAMILY PROTEIN"/>
    <property type="match status" value="1"/>
</dbReference>
<accession>A0A2N6NYL4</accession>
<dbReference type="InterPro" id="IPR036291">
    <property type="entry name" value="NAD(P)-bd_dom_sf"/>
</dbReference>
<dbReference type="SUPFAM" id="SSF51735">
    <property type="entry name" value="NAD(P)-binding Rossmann-fold domains"/>
    <property type="match status" value="1"/>
</dbReference>
<dbReference type="EMBL" id="MRVG01000002">
    <property type="protein sequence ID" value="PMB72350.1"/>
    <property type="molecule type" value="Genomic_DNA"/>
</dbReference>
<evidence type="ECO:0000313" key="4">
    <source>
        <dbReference type="Proteomes" id="UP000235728"/>
    </source>
</evidence>
<dbReference type="OMA" id="LGAHYWR"/>
<reference evidence="3 4" key="1">
    <citation type="journal article" date="2016" name="Appl. Microbiol. Biotechnol.">
        <title>Characterization of T-DNA insertion mutants with decreased virulence in the entomopathogenic fungus Beauveria bassiana JEF-007.</title>
        <authorList>
            <person name="Kim S."/>
            <person name="Lee S.J."/>
            <person name="Nai Y.S."/>
            <person name="Yu J.S."/>
            <person name="Lee M.R."/>
            <person name="Yang Y.T."/>
            <person name="Kim J.S."/>
        </authorList>
    </citation>
    <scope>NUCLEOTIDE SEQUENCE [LARGE SCALE GENOMIC DNA]</scope>
    <source>
        <strain evidence="3 4">JEF-007</strain>
    </source>
</reference>
<dbReference type="Pfam" id="PF00106">
    <property type="entry name" value="adh_short"/>
    <property type="match status" value="1"/>
</dbReference>